<gene>
    <name evidence="2" type="ORF">ONZ51_g6361</name>
</gene>
<feature type="region of interest" description="Disordered" evidence="1">
    <location>
        <begin position="178"/>
        <end position="286"/>
    </location>
</feature>
<keyword evidence="3" id="KW-1185">Reference proteome</keyword>
<sequence>MFPSHSPLIDAQTRFLTSLKFWTSSLLPALRGRAAVIDTLHLTNLSLENSSPGAGVSDCEVPVGQLLESALVLLQQWPNLPRHDYNCKALQIEAEQFPWIPFFAALLELCSRSRGQILMTNCKYVKPGLLCQNTPQGHQPESELEAIGLARLLLLLPALPDGDGSTQSIELEPLRRSIPTGNSEQLSSHSSQEFESHDGREPSTNSTAARRNTSRHEHSAAGAQCTRKFEGLGNEASTTTGSSDLSGNSEPGPGDCTSERQAEIETEYPPSSDSGTDSLDLGSASGVATPLPEYGTLYDSLPPAVVQQHIFPAPFYPCPLSPVICIADEDNICPLILSILSQRQVLHPGDTTPVIGIVYMAGIQLCQVVLGRVELTDSDQIQYQLATAMDPNAGVDSGVFRLQQALELHAFARFLLSTASEGTRLINVCTSGWDSEHDTARAWRADWAAIFMPDDHSQICNDRENEWQFDQWLHEATSPRSLYVSNSDYEGRSGRETPFLSQGLDRLLGATISDPLDFEYPGIAEWSFDHLVLTIGFAPSSPNLNHHKLAFDSMSAMLFPYLDLSIKTCHVQASEPALSRWHVASLAPHACDALNEIDVQALSIVISKSFAEDCIHMTAPASHALWMKAVDWFSARWRSSIKIHYARCVAYERHLDALEASQRLIESPEPRTSTKHPWPFTNLQFLCNRESMNHMLASSAIGGHDGLSEEHMPNTSRLDELGAAAKNASNMFFMVSDLKKGIKYNDHEDVHRHGHLVAQQMKHRLPQYPLWGDGYEMVSAAVNALFTDDQLLNVLDTAMITDIQNALRFTALRGDTDSTQEQDPEHAADALHLPILLINYQDYGITLEEPTRNHLRLSCVSAAYYLSFLGIADFPVYGLSICGPYGILSMAWYSSANECCYSLDRNTIHHRFDLTHEDGVRRYIAFLSKIEEHGRELLERFEAVKPALLERMKTEKGRASLRWTAQSQLEDHGLEPEQLAEEMPRDVMEALAEYTANTT</sequence>
<evidence type="ECO:0000313" key="3">
    <source>
        <dbReference type="Proteomes" id="UP001215151"/>
    </source>
</evidence>
<reference evidence="2" key="1">
    <citation type="submission" date="2022-11" db="EMBL/GenBank/DDBJ databases">
        <title>Genome Sequence of Cubamyces cubensis.</title>
        <authorList>
            <person name="Buettner E."/>
        </authorList>
    </citation>
    <scope>NUCLEOTIDE SEQUENCE</scope>
    <source>
        <strain evidence="2">MPL-01</strain>
    </source>
</reference>
<proteinExistence type="predicted"/>
<dbReference type="Proteomes" id="UP001215151">
    <property type="component" value="Unassembled WGS sequence"/>
</dbReference>
<evidence type="ECO:0000256" key="1">
    <source>
        <dbReference type="SAM" id="MobiDB-lite"/>
    </source>
</evidence>
<feature type="compositionally biased region" description="Basic and acidic residues" evidence="1">
    <location>
        <begin position="192"/>
        <end position="201"/>
    </location>
</feature>
<dbReference type="AlphaFoldDB" id="A0AAD7TSJ0"/>
<feature type="compositionally biased region" description="Low complexity" evidence="1">
    <location>
        <begin position="271"/>
        <end position="286"/>
    </location>
</feature>
<feature type="compositionally biased region" description="Polar residues" evidence="1">
    <location>
        <begin position="202"/>
        <end position="211"/>
    </location>
</feature>
<organism evidence="2 3">
    <name type="scientific">Trametes cubensis</name>
    <dbReference type="NCBI Taxonomy" id="1111947"/>
    <lineage>
        <taxon>Eukaryota</taxon>
        <taxon>Fungi</taxon>
        <taxon>Dikarya</taxon>
        <taxon>Basidiomycota</taxon>
        <taxon>Agaricomycotina</taxon>
        <taxon>Agaricomycetes</taxon>
        <taxon>Polyporales</taxon>
        <taxon>Polyporaceae</taxon>
        <taxon>Trametes</taxon>
    </lineage>
</organism>
<feature type="compositionally biased region" description="Polar residues" evidence="1">
    <location>
        <begin position="179"/>
        <end position="191"/>
    </location>
</feature>
<dbReference type="EMBL" id="JAPEVG010000151">
    <property type="protein sequence ID" value="KAJ8480896.1"/>
    <property type="molecule type" value="Genomic_DNA"/>
</dbReference>
<comment type="caution">
    <text evidence="2">The sequence shown here is derived from an EMBL/GenBank/DDBJ whole genome shotgun (WGS) entry which is preliminary data.</text>
</comment>
<feature type="compositionally biased region" description="Polar residues" evidence="1">
    <location>
        <begin position="235"/>
        <end position="249"/>
    </location>
</feature>
<accession>A0AAD7TSJ0</accession>
<name>A0AAD7TSJ0_9APHY</name>
<protein>
    <submittedName>
        <fullName evidence="2">Uncharacterized protein</fullName>
    </submittedName>
</protein>
<evidence type="ECO:0000313" key="2">
    <source>
        <dbReference type="EMBL" id="KAJ8480896.1"/>
    </source>
</evidence>